<gene>
    <name evidence="2" type="ORF">WAE58_07405</name>
</gene>
<dbReference type="Proteomes" id="UP001378956">
    <property type="component" value="Unassembled WGS sequence"/>
</dbReference>
<dbReference type="InterPro" id="IPR008620">
    <property type="entry name" value="FixH"/>
</dbReference>
<proteinExistence type="predicted"/>
<dbReference type="RefSeq" id="WP_172662624.1">
    <property type="nucleotide sequence ID" value="NZ_CBFGNQ010000021.1"/>
</dbReference>
<reference evidence="2 3" key="1">
    <citation type="submission" date="2024-03" db="EMBL/GenBank/DDBJ databases">
        <title>Sequence of Lycoming College Course Isolates.</title>
        <authorList>
            <person name="Plotts O."/>
            <person name="Newman J."/>
        </authorList>
    </citation>
    <scope>NUCLEOTIDE SEQUENCE [LARGE SCALE GENOMIC DNA]</scope>
    <source>
        <strain evidence="2 3">CJB-3</strain>
    </source>
</reference>
<evidence type="ECO:0000313" key="2">
    <source>
        <dbReference type="EMBL" id="MEJ2902245.1"/>
    </source>
</evidence>
<keyword evidence="1" id="KW-1133">Transmembrane helix</keyword>
<protein>
    <submittedName>
        <fullName evidence="2">FixH family protein</fullName>
    </submittedName>
</protein>
<organism evidence="2 3">
    <name type="scientific">Pedobacter panaciterrae</name>
    <dbReference type="NCBI Taxonomy" id="363849"/>
    <lineage>
        <taxon>Bacteria</taxon>
        <taxon>Pseudomonadati</taxon>
        <taxon>Bacteroidota</taxon>
        <taxon>Sphingobacteriia</taxon>
        <taxon>Sphingobacteriales</taxon>
        <taxon>Sphingobacteriaceae</taxon>
        <taxon>Pedobacter</taxon>
    </lineage>
</organism>
<keyword evidence="1" id="KW-0812">Transmembrane</keyword>
<keyword evidence="1" id="KW-0472">Membrane</keyword>
<dbReference type="EMBL" id="JBBEUB010000002">
    <property type="protein sequence ID" value="MEJ2902245.1"/>
    <property type="molecule type" value="Genomic_DNA"/>
</dbReference>
<dbReference type="Pfam" id="PF05751">
    <property type="entry name" value="FixH"/>
    <property type="match status" value="1"/>
</dbReference>
<feature type="transmembrane region" description="Helical" evidence="1">
    <location>
        <begin position="7"/>
        <end position="26"/>
    </location>
</feature>
<comment type="caution">
    <text evidence="2">The sequence shown here is derived from an EMBL/GenBank/DDBJ whole genome shotgun (WGS) entry which is preliminary data.</text>
</comment>
<accession>A0ABU8NL84</accession>
<name>A0ABU8NL84_9SPHI</name>
<sequence>MNWGTKLIIGMLSFMAFIVILAVLMMRSENDALVDNDYYEKGLRYNDQYRQKEQVIKDNASPDIEFSGDNLIITFKTQAAGTLKIMRTAKKSMDKMMNFKTDSAASVMLRSTDLAKGHWKFIIQWKAENGKTYLSEQEVLMP</sequence>
<keyword evidence="3" id="KW-1185">Reference proteome</keyword>
<evidence type="ECO:0000313" key="3">
    <source>
        <dbReference type="Proteomes" id="UP001378956"/>
    </source>
</evidence>
<evidence type="ECO:0000256" key="1">
    <source>
        <dbReference type="SAM" id="Phobius"/>
    </source>
</evidence>